<dbReference type="Proteomes" id="UP000243719">
    <property type="component" value="Unassembled WGS sequence"/>
</dbReference>
<proteinExistence type="predicted"/>
<protein>
    <submittedName>
        <fullName evidence="1">Uncharacterized protein</fullName>
    </submittedName>
</protein>
<gene>
    <name evidence="1" type="ORF">SAMN05216551_10279</name>
</gene>
<dbReference type="STRING" id="1770053.SAMN05216551_10279"/>
<reference evidence="2" key="1">
    <citation type="submission" date="2016-09" db="EMBL/GenBank/DDBJ databases">
        <authorList>
            <person name="Varghese N."/>
            <person name="Submissions S."/>
        </authorList>
    </citation>
    <scope>NUCLEOTIDE SEQUENCE [LARGE SCALE GENOMIC DNA]</scope>
    <source>
        <strain evidence="2">JS23</strain>
    </source>
</reference>
<dbReference type="AlphaFoldDB" id="A0A1H2PKB5"/>
<organism evidence="1 2">
    <name type="scientific">Chitinasiproducens palmae</name>
    <dbReference type="NCBI Taxonomy" id="1770053"/>
    <lineage>
        <taxon>Bacteria</taxon>
        <taxon>Pseudomonadati</taxon>
        <taxon>Pseudomonadota</taxon>
        <taxon>Betaproteobacteria</taxon>
        <taxon>Burkholderiales</taxon>
        <taxon>Burkholderiaceae</taxon>
        <taxon>Chitinasiproducens</taxon>
    </lineage>
</organism>
<evidence type="ECO:0000313" key="1">
    <source>
        <dbReference type="EMBL" id="SDV46893.1"/>
    </source>
</evidence>
<keyword evidence="2" id="KW-1185">Reference proteome</keyword>
<accession>A0A1H2PKB5</accession>
<evidence type="ECO:0000313" key="2">
    <source>
        <dbReference type="Proteomes" id="UP000243719"/>
    </source>
</evidence>
<dbReference type="EMBL" id="FNLO01000002">
    <property type="protein sequence ID" value="SDV46893.1"/>
    <property type="molecule type" value="Genomic_DNA"/>
</dbReference>
<sequence length="82" mass="9049">MCAAARICRRLSLEHFRGWEYNAHDAHDTHETAPCVAIATGTAYLIWRNPCATMIGSEVSSTAVLRERALRQLGGVDVSLIH</sequence>
<name>A0A1H2PKB5_9BURK</name>